<organism evidence="1">
    <name type="scientific">marine sediment metagenome</name>
    <dbReference type="NCBI Taxonomy" id="412755"/>
    <lineage>
        <taxon>unclassified sequences</taxon>
        <taxon>metagenomes</taxon>
        <taxon>ecological metagenomes</taxon>
    </lineage>
</organism>
<evidence type="ECO:0000313" key="1">
    <source>
        <dbReference type="EMBL" id="GAH79815.1"/>
    </source>
</evidence>
<sequence length="122" mass="14231">METSLELKPNWSGYLIVDGDSMRIGSHKESLLLGVDAFSQDIPHAILAEHEDGQNFTHLLLVLKFPINYQFRGIISDGDPSVQEPIKVVLPGVPYQYCVQHFEKELYRYIRYQFTQKRGYWR</sequence>
<dbReference type="EMBL" id="BARU01039319">
    <property type="protein sequence ID" value="GAH79815.1"/>
    <property type="molecule type" value="Genomic_DNA"/>
</dbReference>
<accession>X1JE61</accession>
<dbReference type="AlphaFoldDB" id="X1JE61"/>
<proteinExistence type="predicted"/>
<name>X1JE61_9ZZZZ</name>
<protein>
    <submittedName>
        <fullName evidence="1">Uncharacterized protein</fullName>
    </submittedName>
</protein>
<reference evidence="1" key="1">
    <citation type="journal article" date="2014" name="Front. Microbiol.">
        <title>High frequency of phylogenetically diverse reductive dehalogenase-homologous genes in deep subseafloor sedimentary metagenomes.</title>
        <authorList>
            <person name="Kawai M."/>
            <person name="Futagami T."/>
            <person name="Toyoda A."/>
            <person name="Takaki Y."/>
            <person name="Nishi S."/>
            <person name="Hori S."/>
            <person name="Arai W."/>
            <person name="Tsubouchi T."/>
            <person name="Morono Y."/>
            <person name="Uchiyama I."/>
            <person name="Ito T."/>
            <person name="Fujiyama A."/>
            <person name="Inagaki F."/>
            <person name="Takami H."/>
        </authorList>
    </citation>
    <scope>NUCLEOTIDE SEQUENCE</scope>
    <source>
        <strain evidence="1">Expedition CK06-06</strain>
    </source>
</reference>
<comment type="caution">
    <text evidence="1">The sequence shown here is derived from an EMBL/GenBank/DDBJ whole genome shotgun (WGS) entry which is preliminary data.</text>
</comment>
<feature type="non-terminal residue" evidence="1">
    <location>
        <position position="122"/>
    </location>
</feature>
<gene>
    <name evidence="1" type="ORF">S03H2_60964</name>
</gene>